<dbReference type="RefSeq" id="WP_250142076.1">
    <property type="nucleotide sequence ID" value="NZ_JALIQP010000005.1"/>
</dbReference>
<sequence>MLETVLRLVLDGLVETLLGRSETRSRVEWACLLLGFGCLLVAIWVTVAVAGWAGLVVAIVGTVLVLYGQ</sequence>
<organism evidence="2 3">
    <name type="scientific">Halosolutus amylolyticus</name>
    <dbReference type="NCBI Taxonomy" id="2932267"/>
    <lineage>
        <taxon>Archaea</taxon>
        <taxon>Methanobacteriati</taxon>
        <taxon>Methanobacteriota</taxon>
        <taxon>Stenosarchaea group</taxon>
        <taxon>Halobacteria</taxon>
        <taxon>Halobacteriales</taxon>
        <taxon>Natrialbaceae</taxon>
        <taxon>Halosolutus</taxon>
    </lineage>
</organism>
<dbReference type="AlphaFoldDB" id="A0ABD5PVB0"/>
<protein>
    <submittedName>
        <fullName evidence="2">Uncharacterized protein</fullName>
    </submittedName>
</protein>
<comment type="caution">
    <text evidence="2">The sequence shown here is derived from an EMBL/GenBank/DDBJ whole genome shotgun (WGS) entry which is preliminary data.</text>
</comment>
<dbReference type="EMBL" id="JBHSFA010000009">
    <property type="protein sequence ID" value="MFC4543899.1"/>
    <property type="molecule type" value="Genomic_DNA"/>
</dbReference>
<accession>A0ABD5PVB0</accession>
<evidence type="ECO:0000313" key="2">
    <source>
        <dbReference type="EMBL" id="MFC4543899.1"/>
    </source>
</evidence>
<evidence type="ECO:0000256" key="1">
    <source>
        <dbReference type="SAM" id="Phobius"/>
    </source>
</evidence>
<keyword evidence="3" id="KW-1185">Reference proteome</keyword>
<keyword evidence="1" id="KW-1133">Transmembrane helix</keyword>
<reference evidence="2 3" key="1">
    <citation type="journal article" date="2019" name="Int. J. Syst. Evol. Microbiol.">
        <title>The Global Catalogue of Microorganisms (GCM) 10K type strain sequencing project: providing services to taxonomists for standard genome sequencing and annotation.</title>
        <authorList>
            <consortium name="The Broad Institute Genomics Platform"/>
            <consortium name="The Broad Institute Genome Sequencing Center for Infectious Disease"/>
            <person name="Wu L."/>
            <person name="Ma J."/>
        </authorList>
    </citation>
    <scope>NUCLEOTIDE SEQUENCE [LARGE SCALE GENOMIC DNA]</scope>
    <source>
        <strain evidence="2 3">WLHS5</strain>
    </source>
</reference>
<feature type="transmembrane region" description="Helical" evidence="1">
    <location>
        <begin position="27"/>
        <end position="45"/>
    </location>
</feature>
<feature type="transmembrane region" description="Helical" evidence="1">
    <location>
        <begin position="51"/>
        <end position="68"/>
    </location>
</feature>
<proteinExistence type="predicted"/>
<dbReference type="Proteomes" id="UP001595898">
    <property type="component" value="Unassembled WGS sequence"/>
</dbReference>
<evidence type="ECO:0000313" key="3">
    <source>
        <dbReference type="Proteomes" id="UP001595898"/>
    </source>
</evidence>
<name>A0ABD5PVB0_9EURY</name>
<keyword evidence="1" id="KW-0472">Membrane</keyword>
<gene>
    <name evidence="2" type="ORF">ACFO5R_18390</name>
</gene>
<keyword evidence="1" id="KW-0812">Transmembrane</keyword>